<evidence type="ECO:0000313" key="5">
    <source>
        <dbReference type="Proteomes" id="UP000224006"/>
    </source>
</evidence>
<feature type="region of interest" description="Disordered" evidence="2">
    <location>
        <begin position="1419"/>
        <end position="1450"/>
    </location>
</feature>
<feature type="region of interest" description="Disordered" evidence="2">
    <location>
        <begin position="16"/>
        <end position="36"/>
    </location>
</feature>
<dbReference type="GO" id="GO:0005634">
    <property type="term" value="C:nucleus"/>
    <property type="evidence" value="ECO:0007669"/>
    <property type="project" value="TreeGrafter"/>
</dbReference>
<dbReference type="GeneID" id="40310225"/>
<feature type="compositionally biased region" description="Polar residues" evidence="2">
    <location>
        <begin position="1195"/>
        <end position="1211"/>
    </location>
</feature>
<name>A0A2A9MCD6_BESBE</name>
<feature type="compositionally biased region" description="Polar residues" evidence="2">
    <location>
        <begin position="1142"/>
        <end position="1152"/>
    </location>
</feature>
<dbReference type="PANTHER" id="PTHR44167">
    <property type="entry name" value="OVARIAN-SPECIFIC SERINE/THREONINE-PROTEIN KINASE LOK-RELATED"/>
    <property type="match status" value="1"/>
</dbReference>
<dbReference type="SUPFAM" id="SSF56112">
    <property type="entry name" value="Protein kinase-like (PK-like)"/>
    <property type="match status" value="1"/>
</dbReference>
<evidence type="ECO:0000256" key="1">
    <source>
        <dbReference type="SAM" id="Coils"/>
    </source>
</evidence>
<dbReference type="VEuPathDB" id="ToxoDB:BESB_052960"/>
<feature type="region of interest" description="Disordered" evidence="2">
    <location>
        <begin position="1554"/>
        <end position="1579"/>
    </location>
</feature>
<feature type="compositionally biased region" description="Basic and acidic residues" evidence="2">
    <location>
        <begin position="1246"/>
        <end position="1264"/>
    </location>
</feature>
<proteinExistence type="predicted"/>
<dbReference type="EMBL" id="NWUJ01000004">
    <property type="protein sequence ID" value="PFH35645.1"/>
    <property type="molecule type" value="Genomic_DNA"/>
</dbReference>
<dbReference type="Pfam" id="PF00069">
    <property type="entry name" value="Pkinase"/>
    <property type="match status" value="1"/>
</dbReference>
<feature type="compositionally biased region" description="Low complexity" evidence="2">
    <location>
        <begin position="803"/>
        <end position="815"/>
    </location>
</feature>
<accession>A0A2A9MCD6</accession>
<feature type="region of interest" description="Disordered" evidence="2">
    <location>
        <begin position="1069"/>
        <end position="1092"/>
    </location>
</feature>
<dbReference type="OrthoDB" id="504170at2759"/>
<keyword evidence="4" id="KW-0418">Kinase</keyword>
<organism evidence="4 5">
    <name type="scientific">Besnoitia besnoiti</name>
    <name type="common">Apicomplexan protozoan</name>
    <dbReference type="NCBI Taxonomy" id="94643"/>
    <lineage>
        <taxon>Eukaryota</taxon>
        <taxon>Sar</taxon>
        <taxon>Alveolata</taxon>
        <taxon>Apicomplexa</taxon>
        <taxon>Conoidasida</taxon>
        <taxon>Coccidia</taxon>
        <taxon>Eucoccidiorida</taxon>
        <taxon>Eimeriorina</taxon>
        <taxon>Sarcocystidae</taxon>
        <taxon>Besnoitia</taxon>
    </lineage>
</organism>
<feature type="region of interest" description="Disordered" evidence="2">
    <location>
        <begin position="758"/>
        <end position="834"/>
    </location>
</feature>
<dbReference type="SMART" id="SM00220">
    <property type="entry name" value="S_TKc"/>
    <property type="match status" value="1"/>
</dbReference>
<feature type="domain" description="Protein kinase" evidence="3">
    <location>
        <begin position="71"/>
        <end position="370"/>
    </location>
</feature>
<feature type="compositionally biased region" description="Low complexity" evidence="2">
    <location>
        <begin position="607"/>
        <end position="631"/>
    </location>
</feature>
<dbReference type="Gene3D" id="1.10.510.10">
    <property type="entry name" value="Transferase(Phosphotransferase) domain 1"/>
    <property type="match status" value="1"/>
</dbReference>
<feature type="region of interest" description="Disordered" evidence="2">
    <location>
        <begin position="1195"/>
        <end position="1296"/>
    </location>
</feature>
<comment type="caution">
    <text evidence="4">The sequence shown here is derived from an EMBL/GenBank/DDBJ whole genome shotgun (WGS) entry which is preliminary data.</text>
</comment>
<sequence length="1825" mass="195019">MSCSTFARSSQAVAASAATAPPPVSRHTGGTGCRPVGVPSLRRAKLKLCLPDVLPNNIPLRRTSKSCFDGYRVLETVGSGTYANVWKVVRANPEAARNHGEAGGDLMVATATHTLEGEAHLEQLKPKDKREVFAAKLLQPQKFPKDTLPRVLDMFAKEIVNLAACQCPGVVRVEEVVEGSEGWLIVQEYVDGGTVWCEQVCNDEDDAFLHFIQLVQAVLFLQEQKVMHRDLKPTNILRSRREKRIVLADFGWSERVDQCQLTPMEWPGTLEINPPEVINSTGPLTERIDNYAIGMALLLFLSGRFICRQKGLDAATAAPYVLRTVQQLRSSPPPSVFRGSADAWILFLGLTAPHPTNRWSLNRVLSHGWVQRKLVQLAPRAFLWHPNVCRLAAGLARVFENPVACSGPGFPSVCRQHARAISEVGVPAEKICVGGNACVRSSSGAVLTSRGVLATAEGHKRVRSANREACPQCCLSGCGGHPCNKLGTQGRVVSREQHNQLRASLGVEGVHAPAVSRQSISVCSTADSFVPTDQHTLLRAGIEEDRSRSRGRLSAPACQVSHTFLRYTPSAQQRPSESQLRQGAEARDGAAASVPSSAPHGSMDVRSAPQADAAASDSSHSSSGSSQHTTPCAGPPFPGVTQNESNENSPPVDTWDILEQKRRLEEQLDALQEEKRQLQRMHQQHHADALRRSLLLKTGGETVGQCSPKQVEHSKNRSLAHEWSLKLCMEQSAAAPKRAATMGEVPVPEARAQVLQLSPRADKVPPAPSPANVSMMASGQTWNQKNHTEPRQGASKGRHDRVSVSQSQEFSVEASHPAAKPFPQGLKSGSHGVKGATVKGSQVEIYESTKTNADNCPSPCLDRRLTIDTYGRTIASRSREAGQTGDGSFANEREAASMSRQAEECGLSPLFSQMPSRPVIDSSSCVKASPPNPVRVAVAVQEPATIKYKTSSQIDHQYSIQDLRRSCASEAPGPYGPLSRAASQDEGRLVRTVAQRCLPSRLSFESPLADEPGTSARCPASGQAVSSPMTPRAVCVANRTGASPAPAQWWRGCASSTRPLGEATTCKQGHVAVKPGDPRSQAAPSESPGRIPSLYFGDIQTLRLQLQRLPQQMTAAYGTPRVLRRGDCAGNSVWHPGEACPPTTQNGLSPSKSAGDDGAQRQTSSLRRVQPAGTNFRSDGCVADEPIRLSRIPGQSLSGLESAGNSSTATSAVEGGLQDAGEDYGKSSSQETISSFLRLAGGPGSRDTRMLGRERDSTSLHDSDSWVTSTTQGSPVELLGRSQAREGGGSTRGSVTVAPSDLCVSGRWRPTATTGCRDVDRGHARGAIADSARQNIDGHYLRATQKESRHPRSRIGEASDHVVLAVDLPPGSDASYDTAADDRLLRSGAALATSLMVNNDSQGKMAIAGTLKFGGMAGDARRPGEAFRPPSSGTKSASATAQSRGPGYGETTTASVFRLVHRSPVPMHNEVADTRGQLQHGTSCVGVKSGERINHRDRLGNVSGPEEPWMVRLGWQYRWPHQRTTESPVVTEKRKSFWECHSQSGVAEIDTLGSRVGRGADQGNTAEGTSSESGSACPNLPSTIDHLVGTDIQAGGGHSADTCKREFQLVGKRMLYPVERMGVCGAEENGGCEHESPDSNEADAVPFLQRFVSHLLEFGQDLQSHTTESSRKAEAYARVGEGMPPGLKRAVHEESRNGAALHSRDDDNFLLLRQAQSAGGFSLKTTAHTNAHQLAQLLESGASPRKACPFDGGLLGVAPSCAGATTTATTTGPGVGTQPVTSPGGGDDGLDSCWSFHDLDCEDEPTEFRTASPACVPIQYGGRPA</sequence>
<dbReference type="KEGG" id="bbes:BESB_052960"/>
<dbReference type="GO" id="GO:0004674">
    <property type="term" value="F:protein serine/threonine kinase activity"/>
    <property type="evidence" value="ECO:0007669"/>
    <property type="project" value="TreeGrafter"/>
</dbReference>
<feature type="compositionally biased region" description="Polar residues" evidence="2">
    <location>
        <begin position="1431"/>
        <end position="1443"/>
    </location>
</feature>
<feature type="coiled-coil region" evidence="1">
    <location>
        <begin position="654"/>
        <end position="688"/>
    </location>
</feature>
<dbReference type="STRING" id="94643.A0A2A9MCD6"/>
<gene>
    <name evidence="4" type="ORF">BESB_052960</name>
</gene>
<protein>
    <submittedName>
        <fullName evidence="4">Myosin-light-chain kinase</fullName>
    </submittedName>
</protein>
<dbReference type="PANTHER" id="PTHR44167:SF30">
    <property type="entry name" value="PHOSPHORYLASE KINASE"/>
    <property type="match status" value="1"/>
</dbReference>
<dbReference type="RefSeq" id="XP_029219654.1">
    <property type="nucleotide sequence ID" value="XM_029363731.1"/>
</dbReference>
<dbReference type="InterPro" id="IPR011009">
    <property type="entry name" value="Kinase-like_dom_sf"/>
</dbReference>
<dbReference type="GO" id="GO:0044773">
    <property type="term" value="P:mitotic DNA damage checkpoint signaling"/>
    <property type="evidence" value="ECO:0007669"/>
    <property type="project" value="TreeGrafter"/>
</dbReference>
<feature type="compositionally biased region" description="Polar residues" evidence="2">
    <location>
        <begin position="1160"/>
        <end position="1177"/>
    </location>
</feature>
<evidence type="ECO:0000313" key="4">
    <source>
        <dbReference type="EMBL" id="PFH35645.1"/>
    </source>
</evidence>
<keyword evidence="5" id="KW-1185">Reference proteome</keyword>
<feature type="compositionally biased region" description="Polar residues" evidence="2">
    <location>
        <begin position="1265"/>
        <end position="1274"/>
    </location>
</feature>
<reference evidence="4 5" key="1">
    <citation type="submission" date="2017-09" db="EMBL/GenBank/DDBJ databases">
        <title>Genome sequencing of Besnoitia besnoiti strain Bb-Ger1.</title>
        <authorList>
            <person name="Schares G."/>
            <person name="Venepally P."/>
            <person name="Lorenzi H.A."/>
        </authorList>
    </citation>
    <scope>NUCLEOTIDE SEQUENCE [LARGE SCALE GENOMIC DNA]</scope>
    <source>
        <strain evidence="4 5">Bb-Ger1</strain>
    </source>
</reference>
<keyword evidence="4" id="KW-0808">Transferase</keyword>
<dbReference type="Proteomes" id="UP000224006">
    <property type="component" value="Chromosome IV"/>
</dbReference>
<dbReference type="PROSITE" id="PS50011">
    <property type="entry name" value="PROTEIN_KINASE_DOM"/>
    <property type="match status" value="1"/>
</dbReference>
<feature type="compositionally biased region" description="Polar residues" evidence="2">
    <location>
        <begin position="640"/>
        <end position="651"/>
    </location>
</feature>
<keyword evidence="1" id="KW-0175">Coiled coil</keyword>
<feature type="region of interest" description="Disordered" evidence="2">
    <location>
        <begin position="565"/>
        <end position="653"/>
    </location>
</feature>
<feature type="region of interest" description="Disordered" evidence="2">
    <location>
        <begin position="1134"/>
        <end position="1181"/>
    </location>
</feature>
<dbReference type="GO" id="GO:0005524">
    <property type="term" value="F:ATP binding"/>
    <property type="evidence" value="ECO:0007669"/>
    <property type="project" value="InterPro"/>
</dbReference>
<feature type="compositionally biased region" description="Polar residues" evidence="2">
    <location>
        <begin position="569"/>
        <end position="581"/>
    </location>
</feature>
<evidence type="ECO:0000256" key="2">
    <source>
        <dbReference type="SAM" id="MobiDB-lite"/>
    </source>
</evidence>
<feature type="compositionally biased region" description="Polar residues" evidence="2">
    <location>
        <begin position="1226"/>
        <end position="1235"/>
    </location>
</feature>
<feature type="compositionally biased region" description="Polar residues" evidence="2">
    <location>
        <begin position="771"/>
        <end position="785"/>
    </location>
</feature>
<feature type="compositionally biased region" description="Polar residues" evidence="2">
    <location>
        <begin position="1562"/>
        <end position="1579"/>
    </location>
</feature>
<evidence type="ECO:0000259" key="3">
    <source>
        <dbReference type="PROSITE" id="PS50011"/>
    </source>
</evidence>
<dbReference type="InterPro" id="IPR000719">
    <property type="entry name" value="Prot_kinase_dom"/>
</dbReference>